<dbReference type="GO" id="GO:0009279">
    <property type="term" value="C:cell outer membrane"/>
    <property type="evidence" value="ECO:0007669"/>
    <property type="project" value="UniProtKB-SubCell"/>
</dbReference>
<dbReference type="SUPFAM" id="SSF56935">
    <property type="entry name" value="Porins"/>
    <property type="match status" value="1"/>
</dbReference>
<keyword evidence="6 8" id="KW-0472">Membrane</keyword>
<evidence type="ECO:0000313" key="13">
    <source>
        <dbReference type="EMBL" id="SHF61609.1"/>
    </source>
</evidence>
<evidence type="ECO:0000313" key="14">
    <source>
        <dbReference type="Proteomes" id="UP000184368"/>
    </source>
</evidence>
<feature type="domain" description="TonB-dependent receptor plug" evidence="12">
    <location>
        <begin position="113"/>
        <end position="231"/>
    </location>
</feature>
<keyword evidence="7 8" id="KW-0998">Cell outer membrane</keyword>
<feature type="signal peptide" evidence="10">
    <location>
        <begin position="1"/>
        <end position="21"/>
    </location>
</feature>
<keyword evidence="4 8" id="KW-0812">Transmembrane</keyword>
<evidence type="ECO:0000256" key="9">
    <source>
        <dbReference type="RuleBase" id="RU003357"/>
    </source>
</evidence>
<comment type="subcellular location">
    <subcellularLocation>
        <location evidence="1 8">Cell outer membrane</location>
        <topology evidence="1 8">Multi-pass membrane protein</topology>
    </subcellularLocation>
</comment>
<evidence type="ECO:0000256" key="4">
    <source>
        <dbReference type="ARBA" id="ARBA00022692"/>
    </source>
</evidence>
<dbReference type="NCBIfam" id="TIGR04056">
    <property type="entry name" value="OMP_RagA_SusC"/>
    <property type="match status" value="1"/>
</dbReference>
<protein>
    <submittedName>
        <fullName evidence="13">TonB-linked outer membrane protein, SusC/RagA family</fullName>
    </submittedName>
</protein>
<evidence type="ECO:0000256" key="7">
    <source>
        <dbReference type="ARBA" id="ARBA00023237"/>
    </source>
</evidence>
<dbReference type="InterPro" id="IPR023996">
    <property type="entry name" value="TonB-dep_OMP_SusC/RagA"/>
</dbReference>
<evidence type="ECO:0000256" key="10">
    <source>
        <dbReference type="SAM" id="SignalP"/>
    </source>
</evidence>
<evidence type="ECO:0000259" key="11">
    <source>
        <dbReference type="Pfam" id="PF00593"/>
    </source>
</evidence>
<dbReference type="AlphaFoldDB" id="A0A1M5D3M1"/>
<dbReference type="RefSeq" id="WP_073044170.1">
    <property type="nucleotide sequence ID" value="NZ_FQUO01000010.1"/>
</dbReference>
<dbReference type="InterPro" id="IPR037066">
    <property type="entry name" value="Plug_dom_sf"/>
</dbReference>
<dbReference type="Gene3D" id="2.170.130.10">
    <property type="entry name" value="TonB-dependent receptor, plug domain"/>
    <property type="match status" value="1"/>
</dbReference>
<dbReference type="InterPro" id="IPR039426">
    <property type="entry name" value="TonB-dep_rcpt-like"/>
</dbReference>
<evidence type="ECO:0000256" key="5">
    <source>
        <dbReference type="ARBA" id="ARBA00023077"/>
    </source>
</evidence>
<dbReference type="OrthoDB" id="9768177at2"/>
<gene>
    <name evidence="13" type="ORF">SAMN05444008_11064</name>
</gene>
<dbReference type="Pfam" id="PF00593">
    <property type="entry name" value="TonB_dep_Rec_b-barrel"/>
    <property type="match status" value="1"/>
</dbReference>
<dbReference type="InterPro" id="IPR036942">
    <property type="entry name" value="Beta-barrel_TonB_sf"/>
</dbReference>
<dbReference type="SUPFAM" id="SSF49464">
    <property type="entry name" value="Carboxypeptidase regulatory domain-like"/>
    <property type="match status" value="1"/>
</dbReference>
<feature type="chain" id="PRO_5012070161" evidence="10">
    <location>
        <begin position="22"/>
        <end position="988"/>
    </location>
</feature>
<dbReference type="PROSITE" id="PS52016">
    <property type="entry name" value="TONB_DEPENDENT_REC_3"/>
    <property type="match status" value="1"/>
</dbReference>
<keyword evidence="10" id="KW-0732">Signal</keyword>
<evidence type="ECO:0000256" key="1">
    <source>
        <dbReference type="ARBA" id="ARBA00004571"/>
    </source>
</evidence>
<dbReference type="InterPro" id="IPR000531">
    <property type="entry name" value="Beta-barrel_TonB"/>
</dbReference>
<keyword evidence="3 8" id="KW-1134">Transmembrane beta strand</keyword>
<dbReference type="InterPro" id="IPR012910">
    <property type="entry name" value="Plug_dom"/>
</dbReference>
<dbReference type="Pfam" id="PF07715">
    <property type="entry name" value="Plug"/>
    <property type="match status" value="1"/>
</dbReference>
<keyword evidence="2 8" id="KW-0813">Transport</keyword>
<evidence type="ECO:0000256" key="6">
    <source>
        <dbReference type="ARBA" id="ARBA00023136"/>
    </source>
</evidence>
<dbReference type="Pfam" id="PF13715">
    <property type="entry name" value="CarbopepD_reg_2"/>
    <property type="match status" value="1"/>
</dbReference>
<name>A0A1M5D3M1_9BACT</name>
<keyword evidence="14" id="KW-1185">Reference proteome</keyword>
<dbReference type="Gene3D" id="2.40.170.20">
    <property type="entry name" value="TonB-dependent receptor, beta-barrel domain"/>
    <property type="match status" value="1"/>
</dbReference>
<evidence type="ECO:0000256" key="3">
    <source>
        <dbReference type="ARBA" id="ARBA00022452"/>
    </source>
</evidence>
<dbReference type="EMBL" id="FQUO01000010">
    <property type="protein sequence ID" value="SHF61609.1"/>
    <property type="molecule type" value="Genomic_DNA"/>
</dbReference>
<evidence type="ECO:0000256" key="2">
    <source>
        <dbReference type="ARBA" id="ARBA00022448"/>
    </source>
</evidence>
<dbReference type="Gene3D" id="2.60.40.1120">
    <property type="entry name" value="Carboxypeptidase-like, regulatory domain"/>
    <property type="match status" value="1"/>
</dbReference>
<feature type="domain" description="TonB-dependent receptor-like beta-barrel" evidence="11">
    <location>
        <begin position="414"/>
        <end position="753"/>
    </location>
</feature>
<evidence type="ECO:0000256" key="8">
    <source>
        <dbReference type="PROSITE-ProRule" id="PRU01360"/>
    </source>
</evidence>
<dbReference type="NCBIfam" id="TIGR04057">
    <property type="entry name" value="SusC_RagA_signa"/>
    <property type="match status" value="1"/>
</dbReference>
<accession>A0A1M5D3M1</accession>
<dbReference type="InterPro" id="IPR008969">
    <property type="entry name" value="CarboxyPept-like_regulatory"/>
</dbReference>
<organism evidence="13 14">
    <name type="scientific">Cnuella takakiae</name>
    <dbReference type="NCBI Taxonomy" id="1302690"/>
    <lineage>
        <taxon>Bacteria</taxon>
        <taxon>Pseudomonadati</taxon>
        <taxon>Bacteroidota</taxon>
        <taxon>Chitinophagia</taxon>
        <taxon>Chitinophagales</taxon>
        <taxon>Chitinophagaceae</taxon>
        <taxon>Cnuella</taxon>
    </lineage>
</organism>
<sequence length="988" mass="107706">MRKLKPMLLMALLLSVQVLWAQISVTGRVTEERTGTGIAGATISVKNGTANAVTNADGNFTINVPQNVTLVVSYVGFRPQEVPASSSPISVRLVPGDNSLNEVVVVGYGTKLKRDVTSSVAKVSARDFENLPLPSFEQALQGRAAGVFINSGSGKLGQALNIRVRGISSISASQQPFVVIDGVPVVSQSLGSATEPDNPLATINPDDIESIEVLKDAAAAAIYGARASNGVLLVTTKSGKQGRTKVSAGAYYGWSEPTRKAKFLNATQYRELFTAAAENEGYDAAEEFAFETGTDDWNSTNNTNWADQAFQKGSIQQYTASATGGDARTRFLISGSYNDQKGILIGNRLTRGTARINIDHNLSQRFRVGTNISLSQSNNYRVPSDNAFSNPIQLNALPPIQALKAADGLNNRNTLYYNNLIELEGNNRNLNKTYRTISSAFLEYAIAPGLRFRSQNGIDFTNFQESQFLGRRTLDGAPTGYSFDNQVTSTIFTTTNTLNYNKSVGGSGNIDALAGIEYQKGLSRGASVEGRAFPSDRFTRIQNAAIISNGSSSETEFRFVSYFARANYKINDRYLVGVSARTDGSSRFGKDNRYGFFPAVSAGWVLSEENFLKNSNTVSFLKLRSSYGRTGNAEIGNFSALPLYTSLPYADIAGLITSQIADPALSWESTDQFDIGLDFGFLNNRITGELDYFNKNTKDLLLSRPLPATSGFTAITQNIGDMTNKGFEFVLNANILQGGAFRWTSSFNISTYRNEVTRLVSPITPGQRTLGRLAVGQPYGQFYGRKYMGVNPENGDALYLAADGKTTNDYNLGVDTILGDPNPDFYGGWNNRFSYKGFDLDVQAQFVSGNDVYNVAGFFQSVNGDYFDNQTVDQLNYWKNPGDITSIPQPRLYAGNGAGKSSRWVQDGSYLRIKSVNLGYNIPRNVLRNAKIESARVYVAAQNLFTFTKYKGYDPEVNTTYVGNLNLGHDFYTPPQARTISVGVNIGL</sequence>
<dbReference type="Proteomes" id="UP000184368">
    <property type="component" value="Unassembled WGS sequence"/>
</dbReference>
<reference evidence="13 14" key="1">
    <citation type="submission" date="2016-11" db="EMBL/GenBank/DDBJ databases">
        <authorList>
            <person name="Jaros S."/>
            <person name="Januszkiewicz K."/>
            <person name="Wedrychowicz H."/>
        </authorList>
    </citation>
    <scope>NUCLEOTIDE SEQUENCE [LARGE SCALE GENOMIC DNA]</scope>
    <source>
        <strain evidence="13 14">DSM 26897</strain>
    </source>
</reference>
<proteinExistence type="inferred from homology"/>
<comment type="similarity">
    <text evidence="8 9">Belongs to the TonB-dependent receptor family.</text>
</comment>
<evidence type="ECO:0000259" key="12">
    <source>
        <dbReference type="Pfam" id="PF07715"/>
    </source>
</evidence>
<dbReference type="InterPro" id="IPR023997">
    <property type="entry name" value="TonB-dep_OMP_SusC/RagA_CS"/>
</dbReference>
<keyword evidence="5 9" id="KW-0798">TonB box</keyword>
<dbReference type="STRING" id="1302690.BUE76_21155"/>